<dbReference type="Proteomes" id="UP000647172">
    <property type="component" value="Unassembled WGS sequence"/>
</dbReference>
<comment type="caution">
    <text evidence="2">The sequence shown here is derived from an EMBL/GenBank/DDBJ whole genome shotgun (WGS) entry which is preliminary data.</text>
</comment>
<dbReference type="Gene3D" id="1.20.120.520">
    <property type="entry name" value="nmb1532 protein domain like"/>
    <property type="match status" value="1"/>
</dbReference>
<proteinExistence type="predicted"/>
<keyword evidence="3" id="KW-1185">Reference proteome</keyword>
<evidence type="ECO:0000259" key="1">
    <source>
        <dbReference type="Pfam" id="PF01814"/>
    </source>
</evidence>
<reference evidence="2" key="1">
    <citation type="submission" date="2021-01" db="EMBL/GenBank/DDBJ databases">
        <title>Whole genome shotgun sequence of Actinoplanes nipponensis NBRC 14063.</title>
        <authorList>
            <person name="Komaki H."/>
            <person name="Tamura T."/>
        </authorList>
    </citation>
    <scope>NUCLEOTIDE SEQUENCE</scope>
    <source>
        <strain evidence="2">NBRC 14063</strain>
    </source>
</reference>
<gene>
    <name evidence="2" type="ORF">Ani05nite_18470</name>
</gene>
<dbReference type="AlphaFoldDB" id="A0A919JCN8"/>
<dbReference type="RefSeq" id="WP_203766821.1">
    <property type="nucleotide sequence ID" value="NZ_BAAAYJ010000061.1"/>
</dbReference>
<evidence type="ECO:0000313" key="2">
    <source>
        <dbReference type="EMBL" id="GIE48313.1"/>
    </source>
</evidence>
<organism evidence="2 3">
    <name type="scientific">Actinoplanes nipponensis</name>
    <dbReference type="NCBI Taxonomy" id="135950"/>
    <lineage>
        <taxon>Bacteria</taxon>
        <taxon>Bacillati</taxon>
        <taxon>Actinomycetota</taxon>
        <taxon>Actinomycetes</taxon>
        <taxon>Micromonosporales</taxon>
        <taxon>Micromonosporaceae</taxon>
        <taxon>Actinoplanes</taxon>
    </lineage>
</organism>
<sequence>MESTSSEYARFLAYGNQLIEVHIGLRDLLADLREGVVPAAELGAHCLAFCAAVTRHHTGEDTQVFPLLAARDPGLRSFLAGLEHDHRIIAGLLTRAGAVAAELRDGSTADGAARLRQELDVVAAVLETHFIGEEKRLVAVLNAIDPSVGLTALTDQAVEFR</sequence>
<evidence type="ECO:0000313" key="3">
    <source>
        <dbReference type="Proteomes" id="UP000647172"/>
    </source>
</evidence>
<protein>
    <recommendedName>
        <fullName evidence="1">Hemerythrin-like domain-containing protein</fullName>
    </recommendedName>
</protein>
<name>A0A919JCN8_9ACTN</name>
<dbReference type="EMBL" id="BOMQ01000024">
    <property type="protein sequence ID" value="GIE48313.1"/>
    <property type="molecule type" value="Genomic_DNA"/>
</dbReference>
<feature type="domain" description="Hemerythrin-like" evidence="1">
    <location>
        <begin position="18"/>
        <end position="139"/>
    </location>
</feature>
<dbReference type="InterPro" id="IPR012312">
    <property type="entry name" value="Hemerythrin-like"/>
</dbReference>
<dbReference type="Pfam" id="PF01814">
    <property type="entry name" value="Hemerythrin"/>
    <property type="match status" value="1"/>
</dbReference>
<accession>A0A919JCN8</accession>